<evidence type="ECO:0000259" key="2">
    <source>
        <dbReference type="Pfam" id="PF13808"/>
    </source>
</evidence>
<dbReference type="InterPro" id="IPR002559">
    <property type="entry name" value="Transposase_11"/>
</dbReference>
<dbReference type="InterPro" id="IPR047647">
    <property type="entry name" value="ISAs1_transpos"/>
</dbReference>
<dbReference type="PANTHER" id="PTHR30298">
    <property type="entry name" value="H REPEAT-ASSOCIATED PREDICTED TRANSPOSASE"/>
    <property type="match status" value="1"/>
</dbReference>
<proteinExistence type="predicted"/>
<dbReference type="Pfam" id="PF01609">
    <property type="entry name" value="DDE_Tnp_1"/>
    <property type="match status" value="1"/>
</dbReference>
<dbReference type="NCBIfam" id="NF033564">
    <property type="entry name" value="transpos_ISAs1"/>
    <property type="match status" value="1"/>
</dbReference>
<evidence type="ECO:0000259" key="1">
    <source>
        <dbReference type="Pfam" id="PF01609"/>
    </source>
</evidence>
<feature type="domain" description="Transposase IS4-like" evidence="1">
    <location>
        <begin position="103"/>
        <end position="337"/>
    </location>
</feature>
<gene>
    <name evidence="3" type="ORF">J3U76_14335</name>
</gene>
<protein>
    <submittedName>
        <fullName evidence="3">ISAs1 family transposase</fullName>
    </submittedName>
</protein>
<dbReference type="InterPro" id="IPR032806">
    <property type="entry name" value="YbfD_N"/>
</dbReference>
<dbReference type="PANTHER" id="PTHR30298:SF0">
    <property type="entry name" value="PROTEIN YBFL-RELATED"/>
    <property type="match status" value="1"/>
</dbReference>
<accession>A0ABS3NJK5</accession>
<organism evidence="3 4">
    <name type="scientific">Oceanisphaera pacifica</name>
    <dbReference type="NCBI Taxonomy" id="2818389"/>
    <lineage>
        <taxon>Bacteria</taxon>
        <taxon>Pseudomonadati</taxon>
        <taxon>Pseudomonadota</taxon>
        <taxon>Gammaproteobacteria</taxon>
        <taxon>Aeromonadales</taxon>
        <taxon>Aeromonadaceae</taxon>
        <taxon>Oceanisphaera</taxon>
    </lineage>
</organism>
<reference evidence="3 4" key="1">
    <citation type="submission" date="2021-03" db="EMBL/GenBank/DDBJ databases">
        <title>Oceanisphaera sp. nov., isolated from the intestine.</title>
        <authorList>
            <person name="Zhao L.-H."/>
            <person name="Shi L.-F."/>
        </authorList>
    </citation>
    <scope>NUCLEOTIDE SEQUENCE [LARGE SCALE GENOMIC DNA]</scope>
    <source>
        <strain evidence="3 4">DM8</strain>
    </source>
</reference>
<dbReference type="EMBL" id="JAGDFX010000035">
    <property type="protein sequence ID" value="MBO1520776.1"/>
    <property type="molecule type" value="Genomic_DNA"/>
</dbReference>
<dbReference type="Proteomes" id="UP000664882">
    <property type="component" value="Unassembled WGS sequence"/>
</dbReference>
<evidence type="ECO:0000313" key="4">
    <source>
        <dbReference type="Proteomes" id="UP000664882"/>
    </source>
</evidence>
<dbReference type="InterPro" id="IPR051698">
    <property type="entry name" value="Transposase_11-like"/>
</dbReference>
<comment type="caution">
    <text evidence="3">The sequence shown here is derived from an EMBL/GenBank/DDBJ whole genome shotgun (WGS) entry which is preliminary data.</text>
</comment>
<evidence type="ECO:0000313" key="3">
    <source>
        <dbReference type="EMBL" id="MBO1520776.1"/>
    </source>
</evidence>
<keyword evidence="4" id="KW-1185">Reference proteome</keyword>
<name>A0ABS3NJK5_9GAMM</name>
<dbReference type="RefSeq" id="WP_208006646.1">
    <property type="nucleotide sequence ID" value="NZ_JAGDFX010000035.1"/>
</dbReference>
<sequence length="375" mass="42221">MHIETFKAHFQPVKDARQSAKITYPLFDVLFGTLCSVIAGARGWFEIREYLLGQHEWFVEQGMFEEGIPVDDTIARIISSIKPELFQACFIEWMQSVHQLTDGELVAIDGKTLRGSYSREDRNATIHMVSAYSSANKLVLGQVKTDSKSNEITAIPELLKMLDLRGALVSIDAMGCQTKIANAIMTQGGDYFLAVKGNQSKLAKAVKSAFSAQRAADLEGDKLKIDVHHGRIESRRSYVFDADVLEGDFSRWKGLKTIVMVESFRAEKGKSVQLSHRYYISSKEMDEEQVANAAREHWGIESMHWMLDVSMQEDACQIYKDNAAANLACLRHMSLNMLRAEPTKLSIVGKQRRCWMKTAHLEKVLMAGISSMVKN</sequence>
<feature type="domain" description="H repeat-associated protein N-terminal" evidence="2">
    <location>
        <begin position="8"/>
        <end position="94"/>
    </location>
</feature>
<dbReference type="Pfam" id="PF13808">
    <property type="entry name" value="DDE_Tnp_1_assoc"/>
    <property type="match status" value="1"/>
</dbReference>